<feature type="binding site" evidence="5">
    <location>
        <position position="96"/>
    </location>
    <ligand>
        <name>substrate</name>
    </ligand>
</feature>
<evidence type="ECO:0000256" key="3">
    <source>
        <dbReference type="ARBA" id="ARBA00023080"/>
    </source>
</evidence>
<feature type="binding site" evidence="5">
    <location>
        <begin position="100"/>
        <end position="102"/>
    </location>
    <ligand>
        <name>substrate</name>
    </ligand>
</feature>
<protein>
    <recommendedName>
        <fullName evidence="5">Deoxyuridine 5'-triphosphate nucleotidohydrolase</fullName>
        <shortName evidence="5">dUTPase</shortName>
        <ecNumber evidence="5">3.6.1.23</ecNumber>
    </recommendedName>
    <alternativeName>
        <fullName evidence="5">dUTP pyrophosphatase</fullName>
    </alternativeName>
</protein>
<dbReference type="Proteomes" id="UP001320715">
    <property type="component" value="Unassembled WGS sequence"/>
</dbReference>
<dbReference type="NCBIfam" id="TIGR00576">
    <property type="entry name" value="dut"/>
    <property type="match status" value="1"/>
</dbReference>
<comment type="function">
    <text evidence="5">This enzyme is involved in nucleotide metabolism: it produces dUMP, the immediate precursor of thymidine nucleotides and it decreases the intracellular concentration of dUTP so that uracil cannot be incorporated into DNA.</text>
</comment>
<name>A0ABT1CSL7_9HYPH</name>
<dbReference type="InterPro" id="IPR036157">
    <property type="entry name" value="dUTPase-like_sf"/>
</dbReference>
<evidence type="ECO:0000256" key="1">
    <source>
        <dbReference type="ARBA" id="ARBA00006581"/>
    </source>
</evidence>
<dbReference type="InterPro" id="IPR008181">
    <property type="entry name" value="dUTPase"/>
</dbReference>
<dbReference type="SUPFAM" id="SSF51283">
    <property type="entry name" value="dUTPase-like"/>
    <property type="match status" value="1"/>
</dbReference>
<dbReference type="InterPro" id="IPR033704">
    <property type="entry name" value="dUTPase_trimeric"/>
</dbReference>
<organism evidence="7 8">
    <name type="scientific">Hoeflea alexandrii</name>
    <dbReference type="NCBI Taxonomy" id="288436"/>
    <lineage>
        <taxon>Bacteria</taxon>
        <taxon>Pseudomonadati</taxon>
        <taxon>Pseudomonadota</taxon>
        <taxon>Alphaproteobacteria</taxon>
        <taxon>Hyphomicrobiales</taxon>
        <taxon>Rhizobiaceae</taxon>
        <taxon>Hoeflea</taxon>
    </lineage>
</organism>
<comment type="caution">
    <text evidence="5">Lacks conserved residue(s) required for the propagation of feature annotation.</text>
</comment>
<comment type="caution">
    <text evidence="7">The sequence shown here is derived from an EMBL/GenBank/DDBJ whole genome shotgun (WGS) entry which is preliminary data.</text>
</comment>
<dbReference type="EMBL" id="JAAAML010000002">
    <property type="protein sequence ID" value="MCO6409184.1"/>
    <property type="molecule type" value="Genomic_DNA"/>
</dbReference>
<feature type="domain" description="dUTPase-like" evidence="6">
    <location>
        <begin position="30"/>
        <end position="162"/>
    </location>
</feature>
<keyword evidence="3 5" id="KW-0546">Nucleotide metabolism</keyword>
<evidence type="ECO:0000259" key="6">
    <source>
        <dbReference type="Pfam" id="PF00692"/>
    </source>
</evidence>
<dbReference type="Pfam" id="PF00692">
    <property type="entry name" value="dUTPase"/>
    <property type="match status" value="1"/>
</dbReference>
<reference evidence="7 8" key="1">
    <citation type="submission" date="2020-01" db="EMBL/GenBank/DDBJ databases">
        <title>Genomes of bacteria type strains.</title>
        <authorList>
            <person name="Chen J."/>
            <person name="Zhu S."/>
            <person name="Yang J."/>
        </authorList>
    </citation>
    <scope>NUCLEOTIDE SEQUENCE [LARGE SCALE GENOMIC DNA]</scope>
    <source>
        <strain evidence="7 8">DSM 16655</strain>
    </source>
</reference>
<keyword evidence="8" id="KW-1185">Reference proteome</keyword>
<evidence type="ECO:0000313" key="7">
    <source>
        <dbReference type="EMBL" id="MCO6409184.1"/>
    </source>
</evidence>
<comment type="similarity">
    <text evidence="1 5">Belongs to the dUTPase family.</text>
</comment>
<evidence type="ECO:0000256" key="5">
    <source>
        <dbReference type="HAMAP-Rule" id="MF_00116"/>
    </source>
</evidence>
<dbReference type="EC" id="3.6.1.23" evidence="5"/>
<keyword evidence="5" id="KW-0460">Magnesium</keyword>
<keyword evidence="5" id="KW-0479">Metal-binding</keyword>
<keyword evidence="2 5" id="KW-0378">Hydrolase</keyword>
<comment type="cofactor">
    <cofactor evidence="5">
        <name>Mg(2+)</name>
        <dbReference type="ChEBI" id="CHEBI:18420"/>
    </cofactor>
</comment>
<gene>
    <name evidence="5" type="primary">dut</name>
    <name evidence="7" type="ORF">GTW23_13450</name>
</gene>
<comment type="pathway">
    <text evidence="5">Pyrimidine metabolism; dUMP biosynthesis; dUMP from dCTP (dUTP route): step 2/2.</text>
</comment>
<dbReference type="PANTHER" id="PTHR11241:SF0">
    <property type="entry name" value="DEOXYURIDINE 5'-TRIPHOSPHATE NUCLEOTIDOHYDROLASE"/>
    <property type="match status" value="1"/>
</dbReference>
<dbReference type="Gene3D" id="2.70.40.10">
    <property type="match status" value="1"/>
</dbReference>
<evidence type="ECO:0000256" key="2">
    <source>
        <dbReference type="ARBA" id="ARBA00022801"/>
    </source>
</evidence>
<dbReference type="GO" id="GO:0004170">
    <property type="term" value="F:dUTP diphosphatase activity"/>
    <property type="evidence" value="ECO:0007669"/>
    <property type="project" value="UniProtKB-EC"/>
</dbReference>
<feature type="binding site" evidence="5">
    <location>
        <begin position="83"/>
        <end position="85"/>
    </location>
    <ligand>
        <name>substrate</name>
    </ligand>
</feature>
<dbReference type="InterPro" id="IPR029054">
    <property type="entry name" value="dUTPase-like"/>
</dbReference>
<dbReference type="PANTHER" id="PTHR11241">
    <property type="entry name" value="DEOXYURIDINE 5'-TRIPHOSPHATE NUCLEOTIDOHYDROLASE"/>
    <property type="match status" value="1"/>
</dbReference>
<proteinExistence type="inferred from homology"/>
<dbReference type="NCBIfam" id="NF001862">
    <property type="entry name" value="PRK00601.1"/>
    <property type="match status" value="1"/>
</dbReference>
<dbReference type="CDD" id="cd07557">
    <property type="entry name" value="trimeric_dUTPase"/>
    <property type="match status" value="1"/>
</dbReference>
<evidence type="ECO:0000313" key="8">
    <source>
        <dbReference type="Proteomes" id="UP001320715"/>
    </source>
</evidence>
<accession>A0ABT1CSL7</accession>
<comment type="catalytic activity">
    <reaction evidence="4 5">
        <text>dUTP + H2O = dUMP + diphosphate + H(+)</text>
        <dbReference type="Rhea" id="RHEA:10248"/>
        <dbReference type="ChEBI" id="CHEBI:15377"/>
        <dbReference type="ChEBI" id="CHEBI:15378"/>
        <dbReference type="ChEBI" id="CHEBI:33019"/>
        <dbReference type="ChEBI" id="CHEBI:61555"/>
        <dbReference type="ChEBI" id="CHEBI:246422"/>
        <dbReference type="EC" id="3.6.1.23"/>
    </reaction>
</comment>
<dbReference type="HAMAP" id="MF_00116">
    <property type="entry name" value="dUTPase_bact"/>
    <property type="match status" value="1"/>
</dbReference>
<sequence>MIQPAHLSPSAADATPVLLVRRLPHGEGLELPAYETTGSAGMDLRAAVADDAPLEIAPGARAAVPTGLAMEIPHGFEGQVRPRSGLALKSGITCLNTPGTIDSDYRGEVMVILANLGTETFTVTRGMRIAQLVIAPVVQARIVIQDSLSETSRGDGGFGSTGTA</sequence>
<dbReference type="RefSeq" id="WP_252916137.1">
    <property type="nucleotide sequence ID" value="NZ_JAAAML010000002.1"/>
</dbReference>
<evidence type="ECO:0000256" key="4">
    <source>
        <dbReference type="ARBA" id="ARBA00047686"/>
    </source>
</evidence>